<comment type="caution">
    <text evidence="12">The sequence shown here is derived from an EMBL/GenBank/DDBJ whole genome shotgun (WGS) entry which is preliminary data.</text>
</comment>
<feature type="region of interest" description="Disordered" evidence="10">
    <location>
        <begin position="272"/>
        <end position="313"/>
    </location>
</feature>
<feature type="compositionally biased region" description="Polar residues" evidence="10">
    <location>
        <begin position="287"/>
        <end position="313"/>
    </location>
</feature>
<dbReference type="GO" id="GO:0005886">
    <property type="term" value="C:plasma membrane"/>
    <property type="evidence" value="ECO:0007669"/>
    <property type="project" value="UniProtKB-SubCell"/>
</dbReference>
<dbReference type="Pfam" id="PF00535">
    <property type="entry name" value="Glycos_transf_2"/>
    <property type="match status" value="1"/>
</dbReference>
<accession>A0A6L7EZV9</accession>
<keyword evidence="4 12" id="KW-0808">Transferase</keyword>
<name>A0A6L7EZV9_9ACTN</name>
<evidence type="ECO:0000256" key="1">
    <source>
        <dbReference type="ARBA" id="ARBA00004236"/>
    </source>
</evidence>
<comment type="similarity">
    <text evidence="8">Belongs to the glycosyltransferase 2 family. CrtQ subfamily.</text>
</comment>
<dbReference type="RefSeq" id="WP_160877869.1">
    <property type="nucleotide sequence ID" value="NZ_WUEK01000005.1"/>
</dbReference>
<sequence>MQRTDGGPVASVVVPAHNEQSVILRCLETLLTNAREGEFEVVVAANGCTDATVQLVRESGLDVRCLDLPVPGKINALNSADAACTVFPRIYLDADVLLGADAARSLAVSLRDGPAMAGSPRMVVDTRSCSAVVRAYYRIWTRLDVFGEGYVGSGVYGLSRPGHARVAPFPAVTNDDDYVRRSFSRDERCTTSGSFTVFPARNVTALVRRGARTRAGNLELDGTAVAPANAGPGTEKRSAGSAALSLARDPRNWPDLVLFCLVTLRVRRAAARRRDSDAGWGRDDTSRSSGAGTERQQLPSDRAMSSSEGPRAS</sequence>
<comment type="subcellular location">
    <subcellularLocation>
        <location evidence="1">Cell membrane</location>
    </subcellularLocation>
</comment>
<evidence type="ECO:0000256" key="9">
    <source>
        <dbReference type="ARBA" id="ARBA00040345"/>
    </source>
</evidence>
<protein>
    <recommendedName>
        <fullName evidence="9">4,4'-diaponeurosporenoate glycosyltransferase</fullName>
    </recommendedName>
</protein>
<keyword evidence="13" id="KW-1185">Reference proteome</keyword>
<evidence type="ECO:0000259" key="11">
    <source>
        <dbReference type="Pfam" id="PF00535"/>
    </source>
</evidence>
<evidence type="ECO:0000256" key="3">
    <source>
        <dbReference type="ARBA" id="ARBA00022676"/>
    </source>
</evidence>
<evidence type="ECO:0000313" key="12">
    <source>
        <dbReference type="EMBL" id="MXG89959.1"/>
    </source>
</evidence>
<organism evidence="12 13">
    <name type="scientific">Nocardioides flavescens</name>
    <dbReference type="NCBI Taxonomy" id="2691959"/>
    <lineage>
        <taxon>Bacteria</taxon>
        <taxon>Bacillati</taxon>
        <taxon>Actinomycetota</taxon>
        <taxon>Actinomycetes</taxon>
        <taxon>Propionibacteriales</taxon>
        <taxon>Nocardioidaceae</taxon>
        <taxon>Nocardioides</taxon>
    </lineage>
</organism>
<evidence type="ECO:0000313" key="13">
    <source>
        <dbReference type="Proteomes" id="UP000473325"/>
    </source>
</evidence>
<dbReference type="PANTHER" id="PTHR43646:SF2">
    <property type="entry name" value="GLYCOSYLTRANSFERASE 2-LIKE DOMAIN-CONTAINING PROTEIN"/>
    <property type="match status" value="1"/>
</dbReference>
<proteinExistence type="inferred from homology"/>
<evidence type="ECO:0000256" key="10">
    <source>
        <dbReference type="SAM" id="MobiDB-lite"/>
    </source>
</evidence>
<keyword evidence="5" id="KW-0472">Membrane</keyword>
<dbReference type="InterPro" id="IPR001173">
    <property type="entry name" value="Glyco_trans_2-like"/>
</dbReference>
<dbReference type="Gene3D" id="3.90.550.10">
    <property type="entry name" value="Spore Coat Polysaccharide Biosynthesis Protein SpsA, Chain A"/>
    <property type="match status" value="1"/>
</dbReference>
<keyword evidence="3" id="KW-0328">Glycosyltransferase</keyword>
<comment type="function">
    <text evidence="6">Catalyzes the glycosylation of 4,4'-diaponeurosporenoate, i.e. the esterification of glucose at the C1'' position with the carboxyl group of 4,4'-diaponeurosporenic acid, to form glycosyl-4,4'-diaponeurosporenoate. This is a step in the biosynthesis of staphyloxanthin, an orange pigment present in most staphylococci strains.</text>
</comment>
<evidence type="ECO:0000256" key="8">
    <source>
        <dbReference type="ARBA" id="ARBA00038120"/>
    </source>
</evidence>
<evidence type="ECO:0000256" key="6">
    <source>
        <dbReference type="ARBA" id="ARBA00037281"/>
    </source>
</evidence>
<dbReference type="EMBL" id="WUEK01000005">
    <property type="protein sequence ID" value="MXG89959.1"/>
    <property type="molecule type" value="Genomic_DNA"/>
</dbReference>
<dbReference type="Proteomes" id="UP000473325">
    <property type="component" value="Unassembled WGS sequence"/>
</dbReference>
<evidence type="ECO:0000256" key="2">
    <source>
        <dbReference type="ARBA" id="ARBA00022475"/>
    </source>
</evidence>
<gene>
    <name evidence="12" type="ORF">GRQ65_10380</name>
</gene>
<evidence type="ECO:0000256" key="5">
    <source>
        <dbReference type="ARBA" id="ARBA00023136"/>
    </source>
</evidence>
<evidence type="ECO:0000256" key="4">
    <source>
        <dbReference type="ARBA" id="ARBA00022679"/>
    </source>
</evidence>
<feature type="domain" description="Glycosyltransferase 2-like" evidence="11">
    <location>
        <begin position="11"/>
        <end position="117"/>
    </location>
</feature>
<evidence type="ECO:0000256" key="7">
    <source>
        <dbReference type="ARBA" id="ARBA00037904"/>
    </source>
</evidence>
<dbReference type="InterPro" id="IPR029044">
    <property type="entry name" value="Nucleotide-diphossugar_trans"/>
</dbReference>
<reference evidence="12 13" key="1">
    <citation type="submission" date="2019-12" db="EMBL/GenBank/DDBJ databases">
        <authorList>
            <person name="Kun Z."/>
        </authorList>
    </citation>
    <scope>NUCLEOTIDE SEQUENCE [LARGE SCALE GENOMIC DNA]</scope>
    <source>
        <strain evidence="12 13">YIM 123512</strain>
    </source>
</reference>
<dbReference type="AlphaFoldDB" id="A0A6L7EZV9"/>
<comment type="pathway">
    <text evidence="7">Carotenoid biosynthesis; staphyloxanthin biosynthesis; staphyloxanthin from farnesyl diphosphate: step 4/5.</text>
</comment>
<feature type="compositionally biased region" description="Basic and acidic residues" evidence="10">
    <location>
        <begin position="272"/>
        <end position="286"/>
    </location>
</feature>
<dbReference type="PANTHER" id="PTHR43646">
    <property type="entry name" value="GLYCOSYLTRANSFERASE"/>
    <property type="match status" value="1"/>
</dbReference>
<dbReference type="SUPFAM" id="SSF53448">
    <property type="entry name" value="Nucleotide-diphospho-sugar transferases"/>
    <property type="match status" value="1"/>
</dbReference>
<keyword evidence="2" id="KW-1003">Cell membrane</keyword>
<dbReference type="GO" id="GO:0016757">
    <property type="term" value="F:glycosyltransferase activity"/>
    <property type="evidence" value="ECO:0007669"/>
    <property type="project" value="UniProtKB-KW"/>
</dbReference>